<evidence type="ECO:0000313" key="3">
    <source>
        <dbReference type="EMBL" id="MDA3732590.1"/>
    </source>
</evidence>
<keyword evidence="4" id="KW-1185">Reference proteome</keyword>
<name>A0AA42J1P4_9FIRM</name>
<dbReference type="Proteomes" id="UP001169242">
    <property type="component" value="Unassembled WGS sequence"/>
</dbReference>
<dbReference type="Gene3D" id="3.30.750.140">
    <property type="match status" value="1"/>
</dbReference>
<comment type="caution">
    <text evidence="3">The sequence shown here is derived from an EMBL/GenBank/DDBJ whole genome shotgun (WGS) entry which is preliminary data.</text>
</comment>
<dbReference type="CDD" id="cd17470">
    <property type="entry name" value="T3SS_Flik_C"/>
    <property type="match status" value="1"/>
</dbReference>
<dbReference type="Pfam" id="PF02120">
    <property type="entry name" value="Flg_hook"/>
    <property type="match status" value="1"/>
</dbReference>
<gene>
    <name evidence="3" type="ORF">PBV87_13945</name>
</gene>
<accession>A0AA42J1P4</accession>
<reference evidence="3" key="1">
    <citation type="journal article" date="2023" name="Int. J. Syst. Evol. Microbiol.">
        <title>&lt;i&gt;Holtiella tumoricola&lt;/i&gt; gen. nov. sp. nov., isolated from a human clinical sample.</title>
        <authorList>
            <person name="Allen-Vercoe E."/>
            <person name="Daigneault M.C."/>
            <person name="Vancuren S.J."/>
            <person name="Cochrane K."/>
            <person name="O'Neal L.L."/>
            <person name="Sankaranarayanan K."/>
            <person name="Lawson P.A."/>
        </authorList>
    </citation>
    <scope>NUCLEOTIDE SEQUENCE</scope>
    <source>
        <strain evidence="3">CC70A</strain>
    </source>
</reference>
<keyword evidence="3" id="KW-0969">Cilium</keyword>
<dbReference type="InterPro" id="IPR021136">
    <property type="entry name" value="Flagellar_hook_control-like_C"/>
</dbReference>
<sequence>MNTLIGMLAPNMNTKEVLGNQFKTGETNSKDNFAKTMDKTQSSVERPKNEDQTLSQSKVNKTNQTYKRVDSVVKEKLENQKEQVDVNENVAVLMMNLLESQLNLTTDELTKLLEEQGITVMDLTDQDTFRTFVMDALGEDEMSLLSGEVDLKALSKLFEDIKTIQSTYYTENKVITEETMVSQGEVIQNTQVIVEANPRQEEKILSNGVTPEILEATQAVDKISDKEEHLAVAKIDVKVTGEVEELLNVSEVSMTLPIQELSKQPGIEFWQNDLSTLTTETKASIEMPIHSQVLEKIYYSKLESLKELEMQLAPKELGKLTFKMIEQNGVVTAHIKVEQDKTKDLILEHLMELQEGLESQGLVIQDVQVEVKKDTHHSQMEMEKQKSAKRIQELIAKQMDEILAENQIDSVASKSLTSLELDYEV</sequence>
<evidence type="ECO:0000313" key="4">
    <source>
        <dbReference type="Proteomes" id="UP001169242"/>
    </source>
</evidence>
<feature type="domain" description="Flagellar hook-length control protein-like C-terminal" evidence="2">
    <location>
        <begin position="297"/>
        <end position="374"/>
    </location>
</feature>
<proteinExistence type="predicted"/>
<keyword evidence="3" id="KW-0282">Flagellum</keyword>
<protein>
    <submittedName>
        <fullName evidence="3">Flagellar hook-length control protein FliK</fullName>
    </submittedName>
</protein>
<keyword evidence="3" id="KW-0966">Cell projection</keyword>
<organism evidence="3 4">
    <name type="scientific">Holtiella tumoricola</name>
    <dbReference type="NCBI Taxonomy" id="3018743"/>
    <lineage>
        <taxon>Bacteria</taxon>
        <taxon>Bacillati</taxon>
        <taxon>Bacillota</taxon>
        <taxon>Clostridia</taxon>
        <taxon>Lachnospirales</taxon>
        <taxon>Cellulosilyticaceae</taxon>
        <taxon>Holtiella</taxon>
    </lineage>
</organism>
<dbReference type="InterPro" id="IPR038610">
    <property type="entry name" value="FliK-like_C_sf"/>
</dbReference>
<evidence type="ECO:0000259" key="2">
    <source>
        <dbReference type="Pfam" id="PF02120"/>
    </source>
</evidence>
<dbReference type="AlphaFoldDB" id="A0AA42J1P4"/>
<feature type="compositionally biased region" description="Basic and acidic residues" evidence="1">
    <location>
        <begin position="28"/>
        <end position="38"/>
    </location>
</feature>
<feature type="compositionally biased region" description="Polar residues" evidence="1">
    <location>
        <begin position="52"/>
        <end position="61"/>
    </location>
</feature>
<dbReference type="EMBL" id="JAQIFT010000049">
    <property type="protein sequence ID" value="MDA3732590.1"/>
    <property type="molecule type" value="Genomic_DNA"/>
</dbReference>
<feature type="region of interest" description="Disordered" evidence="1">
    <location>
        <begin position="21"/>
        <end position="61"/>
    </location>
</feature>
<evidence type="ECO:0000256" key="1">
    <source>
        <dbReference type="SAM" id="MobiDB-lite"/>
    </source>
</evidence>
<dbReference type="RefSeq" id="WP_271012665.1">
    <property type="nucleotide sequence ID" value="NZ_JAQIFT010000049.1"/>
</dbReference>